<dbReference type="Proteomes" id="UP001620409">
    <property type="component" value="Unassembled WGS sequence"/>
</dbReference>
<protein>
    <submittedName>
        <fullName evidence="11">Efflux RND transporter periplasmic adaptor subunit</fullName>
    </submittedName>
</protein>
<evidence type="ECO:0000259" key="7">
    <source>
        <dbReference type="Pfam" id="PF25876"/>
    </source>
</evidence>
<dbReference type="InterPro" id="IPR058625">
    <property type="entry name" value="MdtA-like_BSH"/>
</dbReference>
<feature type="domain" description="Multidrug resistance protein MdtA-like beta-barrel" evidence="9">
    <location>
        <begin position="213"/>
        <end position="293"/>
    </location>
</feature>
<gene>
    <name evidence="11" type="ORF">ISP18_00520</name>
</gene>
<feature type="domain" description="Multidrug resistance protein MdtA-like barrel-sandwich hybrid" evidence="8">
    <location>
        <begin position="68"/>
        <end position="208"/>
    </location>
</feature>
<keyword evidence="5" id="KW-0997">Cell inner membrane</keyword>
<name>A0ABW8IDZ4_9GAMM</name>
<evidence type="ECO:0000256" key="6">
    <source>
        <dbReference type="ARBA" id="ARBA00023136"/>
    </source>
</evidence>
<proteinExistence type="inferred from homology"/>
<evidence type="ECO:0000256" key="2">
    <source>
        <dbReference type="ARBA" id="ARBA00009477"/>
    </source>
</evidence>
<dbReference type="Pfam" id="PF25967">
    <property type="entry name" value="RND-MFP_C"/>
    <property type="match status" value="1"/>
</dbReference>
<dbReference type="EMBL" id="JADIKI010000020">
    <property type="protein sequence ID" value="MFK2853075.1"/>
    <property type="molecule type" value="Genomic_DNA"/>
</dbReference>
<evidence type="ECO:0000259" key="8">
    <source>
        <dbReference type="Pfam" id="PF25917"/>
    </source>
</evidence>
<dbReference type="PANTHER" id="PTHR30469">
    <property type="entry name" value="MULTIDRUG RESISTANCE PROTEIN MDTA"/>
    <property type="match status" value="1"/>
</dbReference>
<dbReference type="InterPro" id="IPR058627">
    <property type="entry name" value="MdtA-like_C"/>
</dbReference>
<dbReference type="InterPro" id="IPR058624">
    <property type="entry name" value="MdtA-like_HH"/>
</dbReference>
<dbReference type="Pfam" id="PF25944">
    <property type="entry name" value="Beta-barrel_RND"/>
    <property type="match status" value="1"/>
</dbReference>
<comment type="subcellular location">
    <subcellularLocation>
        <location evidence="1">Cell membrane</location>
    </subcellularLocation>
</comment>
<dbReference type="RefSeq" id="WP_380016058.1">
    <property type="nucleotide sequence ID" value="NZ_JADIKI010000020.1"/>
</dbReference>
<comment type="similarity">
    <text evidence="2">Belongs to the membrane fusion protein (MFP) (TC 8.A.1) family.</text>
</comment>
<dbReference type="InterPro" id="IPR006143">
    <property type="entry name" value="RND_pump_MFP"/>
</dbReference>
<evidence type="ECO:0000259" key="9">
    <source>
        <dbReference type="Pfam" id="PF25944"/>
    </source>
</evidence>
<evidence type="ECO:0000313" key="12">
    <source>
        <dbReference type="Proteomes" id="UP001620409"/>
    </source>
</evidence>
<keyword evidence="3" id="KW-0813">Transport</keyword>
<reference evidence="11 12" key="1">
    <citation type="submission" date="2020-10" db="EMBL/GenBank/DDBJ databases">
        <title>Phylogeny of dyella-like bacteria.</title>
        <authorList>
            <person name="Fu J."/>
        </authorList>
    </citation>
    <scope>NUCLEOTIDE SEQUENCE [LARGE SCALE GENOMIC DNA]</scope>
    <source>
        <strain evidence="11 12">DHG40</strain>
    </source>
</reference>
<evidence type="ECO:0000256" key="3">
    <source>
        <dbReference type="ARBA" id="ARBA00022448"/>
    </source>
</evidence>
<dbReference type="Gene3D" id="2.40.420.20">
    <property type="match status" value="1"/>
</dbReference>
<dbReference type="SUPFAM" id="SSF111369">
    <property type="entry name" value="HlyD-like secretion proteins"/>
    <property type="match status" value="1"/>
</dbReference>
<keyword evidence="12" id="KW-1185">Reference proteome</keyword>
<dbReference type="NCBIfam" id="TIGR01730">
    <property type="entry name" value="RND_mfp"/>
    <property type="match status" value="1"/>
</dbReference>
<feature type="domain" description="Multidrug resistance protein MdtA-like alpha-helical hairpin" evidence="7">
    <location>
        <begin position="107"/>
        <end position="177"/>
    </location>
</feature>
<keyword evidence="4" id="KW-1003">Cell membrane</keyword>
<evidence type="ECO:0000256" key="1">
    <source>
        <dbReference type="ARBA" id="ARBA00004236"/>
    </source>
</evidence>
<evidence type="ECO:0000313" key="11">
    <source>
        <dbReference type="EMBL" id="MFK2853075.1"/>
    </source>
</evidence>
<keyword evidence="6" id="KW-0472">Membrane</keyword>
<dbReference type="Pfam" id="PF25917">
    <property type="entry name" value="BSH_RND"/>
    <property type="match status" value="1"/>
</dbReference>
<feature type="domain" description="Multidrug resistance protein MdtA-like C-terminal permuted SH3" evidence="10">
    <location>
        <begin position="299"/>
        <end position="357"/>
    </location>
</feature>
<organism evidence="11 12">
    <name type="scientific">Dyella humi</name>
    <dbReference type="NCBI Taxonomy" id="1770547"/>
    <lineage>
        <taxon>Bacteria</taxon>
        <taxon>Pseudomonadati</taxon>
        <taxon>Pseudomonadota</taxon>
        <taxon>Gammaproteobacteria</taxon>
        <taxon>Lysobacterales</taxon>
        <taxon>Rhodanobacteraceae</taxon>
        <taxon>Dyella</taxon>
    </lineage>
</organism>
<evidence type="ECO:0000259" key="10">
    <source>
        <dbReference type="Pfam" id="PF25967"/>
    </source>
</evidence>
<comment type="caution">
    <text evidence="11">The sequence shown here is derived from an EMBL/GenBank/DDBJ whole genome shotgun (WGS) entry which is preliminary data.</text>
</comment>
<dbReference type="Gene3D" id="1.10.287.470">
    <property type="entry name" value="Helix hairpin bin"/>
    <property type="match status" value="1"/>
</dbReference>
<dbReference type="Gene3D" id="2.40.30.170">
    <property type="match status" value="1"/>
</dbReference>
<evidence type="ECO:0000256" key="4">
    <source>
        <dbReference type="ARBA" id="ARBA00022475"/>
    </source>
</evidence>
<dbReference type="InterPro" id="IPR058626">
    <property type="entry name" value="MdtA-like_b-barrel"/>
</dbReference>
<dbReference type="PANTHER" id="PTHR30469:SF36">
    <property type="entry name" value="BLL3903 PROTEIN"/>
    <property type="match status" value="1"/>
</dbReference>
<dbReference type="Pfam" id="PF25876">
    <property type="entry name" value="HH_MFP_RND"/>
    <property type="match status" value="1"/>
</dbReference>
<sequence length="373" mass="39954">MKRKKLILIIITVTVLIGTAHYFRDDASGASHVAFAPRAAVPVKSAVATRGNLDLSLNVVARTEAWSTVTVRARNSGQLKSLGFAPGAMVKKGDLLALLDPLPFQAQLDQAIGNVAKDRAQFDKAQADLQRYSQVVAKGYISRADFDAYQANVGVTRATLQTDRAAQEWAQLQLSYTRITAPFDGVVGLPQVWPGAEVTADSTDIVVINQIEPLRISFSVPEANLSAIRTELMHGPVTVQARLPGDSSASLQARLEFIDNTVDVNTSTIVLKGRLENVDGRLTPGQFMQVSIPTEHLINAVSMPAQALQSSDKGDFVFVIGADGKAHQRFVDTGPTAEGRMVITQGLQAGERVVIDGQLSLSDGSLVRIADGT</sequence>
<accession>A0ABW8IDZ4</accession>
<dbReference type="Gene3D" id="2.40.50.100">
    <property type="match status" value="1"/>
</dbReference>
<evidence type="ECO:0000256" key="5">
    <source>
        <dbReference type="ARBA" id="ARBA00022519"/>
    </source>
</evidence>